<comment type="caution">
    <text evidence="1">The sequence shown here is derived from an EMBL/GenBank/DDBJ whole genome shotgun (WGS) entry which is preliminary data.</text>
</comment>
<dbReference type="OrthoDB" id="6432498at2"/>
<organism evidence="1 2">
    <name type="scientific">Xenorhabdus beddingii</name>
    <dbReference type="NCBI Taxonomy" id="40578"/>
    <lineage>
        <taxon>Bacteria</taxon>
        <taxon>Pseudomonadati</taxon>
        <taxon>Pseudomonadota</taxon>
        <taxon>Gammaproteobacteria</taxon>
        <taxon>Enterobacterales</taxon>
        <taxon>Morganellaceae</taxon>
        <taxon>Xenorhabdus</taxon>
    </lineage>
</organism>
<keyword evidence="2" id="KW-1185">Reference proteome</keyword>
<sequence length="155" mass="17938">MTIDVKVLINNLGVSYKEILNSGFIPYKTKPSGDSGDDYVSLNMAKEGVYLAFHRDNMSLFNVTLTLLDDGKKNYTFPNKLPAFLKPLMSRQWVHQQFGKPEKSTSPQMIMNKYFGWVDMYSTIYFEVPVSMQLDYDLQENVKEVTFFLTSEVSW</sequence>
<reference evidence="1 2" key="1">
    <citation type="submission" date="2017-01" db="EMBL/GenBank/DDBJ databases">
        <title>Deconstructing symbiosis and pathogenesis requirements using a combined genomic-metabolomic approach.</title>
        <authorList>
            <person name="Tobias N.J."/>
            <person name="Wolff H."/>
            <person name="Djahanschiri B."/>
            <person name="Ebersberger I."/>
            <person name="Bode H.B."/>
        </authorList>
    </citation>
    <scope>NUCLEOTIDE SEQUENCE [LARGE SCALE GENOMIC DNA]</scope>
    <source>
        <strain evidence="1 2">DSM 4764</strain>
    </source>
</reference>
<proteinExistence type="predicted"/>
<name>A0A1Y2SRE4_9GAMM</name>
<evidence type="ECO:0008006" key="3">
    <source>
        <dbReference type="Google" id="ProtNLM"/>
    </source>
</evidence>
<gene>
    <name evidence="1" type="ORF">Xbed_01432</name>
</gene>
<dbReference type="Pfam" id="PF19929">
    <property type="entry name" value="DUF6392"/>
    <property type="match status" value="1"/>
</dbReference>
<dbReference type="InterPro" id="IPR045657">
    <property type="entry name" value="DUF6392"/>
</dbReference>
<dbReference type="STRING" id="40578.Xbed_01432"/>
<evidence type="ECO:0000313" key="2">
    <source>
        <dbReference type="Proteomes" id="UP000194204"/>
    </source>
</evidence>
<dbReference type="RefSeq" id="WP_086112222.1">
    <property type="nucleotide sequence ID" value="NZ_CAWNHF010000200.1"/>
</dbReference>
<dbReference type="Proteomes" id="UP000194204">
    <property type="component" value="Unassembled WGS sequence"/>
</dbReference>
<dbReference type="EMBL" id="MUBK01000009">
    <property type="protein sequence ID" value="OTA20402.1"/>
    <property type="molecule type" value="Genomic_DNA"/>
</dbReference>
<accession>A0A1Y2SRE4</accession>
<dbReference type="AlphaFoldDB" id="A0A1Y2SRE4"/>
<protein>
    <recommendedName>
        <fullName evidence="3">Pyocin immunity protein</fullName>
    </recommendedName>
</protein>
<evidence type="ECO:0000313" key="1">
    <source>
        <dbReference type="EMBL" id="OTA20402.1"/>
    </source>
</evidence>